<accession>A0AB34KNJ8</accession>
<reference evidence="1 2" key="1">
    <citation type="journal article" date="2020" name="Microbiol. Resour. Announc.">
        <title>Draft Genome Sequence of a Cladosporium Species Isolated from the Mesophotic Ascidian Didemnum maculosum.</title>
        <authorList>
            <person name="Gioti A."/>
            <person name="Siaperas R."/>
            <person name="Nikolaivits E."/>
            <person name="Le Goff G."/>
            <person name="Ouazzani J."/>
            <person name="Kotoulas G."/>
            <person name="Topakas E."/>
        </authorList>
    </citation>
    <scope>NUCLEOTIDE SEQUENCE [LARGE SCALE GENOMIC DNA]</scope>
    <source>
        <strain evidence="1 2">TM138-S3</strain>
    </source>
</reference>
<proteinExistence type="predicted"/>
<dbReference type="AlphaFoldDB" id="A0AB34KNJ8"/>
<organism evidence="1 2">
    <name type="scientific">Cladosporium halotolerans</name>
    <dbReference type="NCBI Taxonomy" id="1052096"/>
    <lineage>
        <taxon>Eukaryota</taxon>
        <taxon>Fungi</taxon>
        <taxon>Dikarya</taxon>
        <taxon>Ascomycota</taxon>
        <taxon>Pezizomycotina</taxon>
        <taxon>Dothideomycetes</taxon>
        <taxon>Dothideomycetidae</taxon>
        <taxon>Cladosporiales</taxon>
        <taxon>Cladosporiaceae</taxon>
        <taxon>Cladosporium</taxon>
    </lineage>
</organism>
<dbReference type="PANTHER" id="PTHR38797">
    <property type="entry name" value="NUCLEAR PORE COMPLEX PROTEIN NUP85-RELATED"/>
    <property type="match status" value="1"/>
</dbReference>
<evidence type="ECO:0000313" key="1">
    <source>
        <dbReference type="EMBL" id="KAL1585155.1"/>
    </source>
</evidence>
<dbReference type="InterPro" id="IPR053204">
    <property type="entry name" value="Oxopyrrolidines_Biosynth-assoc"/>
</dbReference>
<dbReference type="Pfam" id="PF12311">
    <property type="entry name" value="DUF3632"/>
    <property type="match status" value="1"/>
</dbReference>
<dbReference type="Proteomes" id="UP000803884">
    <property type="component" value="Unassembled WGS sequence"/>
</dbReference>
<protein>
    <submittedName>
        <fullName evidence="1">Uncharacterized protein</fullName>
    </submittedName>
</protein>
<keyword evidence="2" id="KW-1185">Reference proteome</keyword>
<dbReference type="GeneID" id="96007950"/>
<dbReference type="EMBL" id="JAAQHG020000021">
    <property type="protein sequence ID" value="KAL1585155.1"/>
    <property type="molecule type" value="Genomic_DNA"/>
</dbReference>
<dbReference type="InterPro" id="IPR022085">
    <property type="entry name" value="OpdG"/>
</dbReference>
<dbReference type="RefSeq" id="XP_069228261.1">
    <property type="nucleotide sequence ID" value="XM_069375112.1"/>
</dbReference>
<comment type="caution">
    <text evidence="1">The sequence shown here is derived from an EMBL/GenBank/DDBJ whole genome shotgun (WGS) entry which is preliminary data.</text>
</comment>
<name>A0AB34KNJ8_9PEZI</name>
<sequence length="271" mass="29589">MGGPSIEPDHTIKHSAEYKCLTTHLSNKPQSLGTALDSFCGPTEDLFMQSKATSEIEAQLWHAWKAIIAAATQTPHDSAGRQKLADFVLALRDRPVLERNGKVCKVWDATVWKELPVFGAAMREAWNAAATDHSHHHARSAWINLNAFAATLVSTQHSATPAPASSDFSLYAIWTIRMALEDSAPSPASDKTSQAAAAAWLAYAAPALWGMSRQGKEFEGKMAKQGQAMEGKEWRGFNEERWGVWEERLEACEGDGLVGKAREAVRGCKSA</sequence>
<gene>
    <name evidence="1" type="ORF">WHR41_06507</name>
</gene>
<evidence type="ECO:0000313" key="2">
    <source>
        <dbReference type="Proteomes" id="UP000803884"/>
    </source>
</evidence>